<dbReference type="Pfam" id="PF01661">
    <property type="entry name" value="Macro"/>
    <property type="match status" value="1"/>
</dbReference>
<dbReference type="PROSITE" id="PS51154">
    <property type="entry name" value="MACRO"/>
    <property type="match status" value="1"/>
</dbReference>
<gene>
    <name evidence="2" type="ORF">ENS82_07955</name>
</gene>
<dbReference type="SMART" id="SM00506">
    <property type="entry name" value="A1pp"/>
    <property type="match status" value="1"/>
</dbReference>
<name>A0A7C3HB31_MEIRU</name>
<feature type="domain" description="Macro" evidence="1">
    <location>
        <begin position="1"/>
        <end position="163"/>
    </location>
</feature>
<dbReference type="InterPro" id="IPR043472">
    <property type="entry name" value="Macro_dom-like"/>
</dbReference>
<sequence length="163" mass="17156">MARIQVAQGDITEFTGDAIVNAANNHLILGSGVAGAIRRRGGPSIQEECDRHGPIRVGEAALTGAGQLPVRKVIHAAVLGDQPATLDTVRSATQAALRLALEHRLYRLAFPLLGTGVGGLGVPQVAEVMLDELEAAPDPLEITLYGYSQADAEAIRQALARRH</sequence>
<dbReference type="PANTHER" id="PTHR11106:SF111">
    <property type="entry name" value="MACRO DOMAIN-CONTAINING PROTEIN"/>
    <property type="match status" value="1"/>
</dbReference>
<dbReference type="EMBL" id="DSWI01000016">
    <property type="protein sequence ID" value="HFG20637.1"/>
    <property type="molecule type" value="Genomic_DNA"/>
</dbReference>
<dbReference type="AlphaFoldDB" id="A0A7C3HB31"/>
<comment type="caution">
    <text evidence="2">The sequence shown here is derived from an EMBL/GenBank/DDBJ whole genome shotgun (WGS) entry which is preliminary data.</text>
</comment>
<organism evidence="2">
    <name type="scientific">Meiothermus ruber</name>
    <dbReference type="NCBI Taxonomy" id="277"/>
    <lineage>
        <taxon>Bacteria</taxon>
        <taxon>Thermotogati</taxon>
        <taxon>Deinococcota</taxon>
        <taxon>Deinococci</taxon>
        <taxon>Thermales</taxon>
        <taxon>Thermaceae</taxon>
        <taxon>Meiothermus</taxon>
    </lineage>
</organism>
<dbReference type="InterPro" id="IPR002589">
    <property type="entry name" value="Macro_dom"/>
</dbReference>
<dbReference type="PANTHER" id="PTHR11106">
    <property type="entry name" value="GANGLIOSIDE INDUCED DIFFERENTIATION ASSOCIATED PROTEIN 2-RELATED"/>
    <property type="match status" value="1"/>
</dbReference>
<reference evidence="2" key="1">
    <citation type="journal article" date="2020" name="mSystems">
        <title>Genome- and Community-Level Interaction Insights into Carbon Utilization and Element Cycling Functions of Hydrothermarchaeota in Hydrothermal Sediment.</title>
        <authorList>
            <person name="Zhou Z."/>
            <person name="Liu Y."/>
            <person name="Xu W."/>
            <person name="Pan J."/>
            <person name="Luo Z.H."/>
            <person name="Li M."/>
        </authorList>
    </citation>
    <scope>NUCLEOTIDE SEQUENCE [LARGE SCALE GENOMIC DNA]</scope>
    <source>
        <strain evidence="2">SpSt-524</strain>
    </source>
</reference>
<evidence type="ECO:0000259" key="1">
    <source>
        <dbReference type="PROSITE" id="PS51154"/>
    </source>
</evidence>
<dbReference type="Gene3D" id="3.40.220.10">
    <property type="entry name" value="Leucine Aminopeptidase, subunit E, domain 1"/>
    <property type="match status" value="1"/>
</dbReference>
<proteinExistence type="predicted"/>
<protein>
    <submittedName>
        <fullName evidence="2">Appr-1-p processing protein</fullName>
    </submittedName>
</protein>
<evidence type="ECO:0000313" key="2">
    <source>
        <dbReference type="EMBL" id="HFG20637.1"/>
    </source>
</evidence>
<dbReference type="SUPFAM" id="SSF52949">
    <property type="entry name" value="Macro domain-like"/>
    <property type="match status" value="1"/>
</dbReference>
<accession>A0A7C3HB31</accession>